<keyword evidence="3" id="KW-1185">Reference proteome</keyword>
<gene>
    <name evidence="2" type="ORF">RM877_32940</name>
</gene>
<reference evidence="3" key="1">
    <citation type="submission" date="2023-07" db="EMBL/GenBank/DDBJ databases">
        <title>30 novel species of actinomycetes from the DSMZ collection.</title>
        <authorList>
            <person name="Nouioui I."/>
        </authorList>
    </citation>
    <scope>NUCLEOTIDE SEQUENCE [LARGE SCALE GENOMIC DNA]</scope>
    <source>
        <strain evidence="3">DSM 41981</strain>
    </source>
</reference>
<evidence type="ECO:0000256" key="1">
    <source>
        <dbReference type="SAM" id="MobiDB-lite"/>
    </source>
</evidence>
<proteinExistence type="predicted"/>
<accession>A0ABD5F0W5</accession>
<sequence>MSSTRTAADPSRRSPPGDGAREWLESLDGYEALAVLPDGQEWRTSGFDRLGR</sequence>
<protein>
    <submittedName>
        <fullName evidence="2">Uncharacterized protein</fullName>
    </submittedName>
</protein>
<evidence type="ECO:0000313" key="3">
    <source>
        <dbReference type="Proteomes" id="UP001183535"/>
    </source>
</evidence>
<dbReference type="Proteomes" id="UP001183535">
    <property type="component" value="Unassembled WGS sequence"/>
</dbReference>
<evidence type="ECO:0000313" key="2">
    <source>
        <dbReference type="EMBL" id="MDT0439479.1"/>
    </source>
</evidence>
<dbReference type="EMBL" id="JAVRES010000027">
    <property type="protein sequence ID" value="MDT0439479.1"/>
    <property type="molecule type" value="Genomic_DNA"/>
</dbReference>
<organism evidence="2 3">
    <name type="scientific">Streptomyces doudnae</name>
    <dbReference type="NCBI Taxonomy" id="3075536"/>
    <lineage>
        <taxon>Bacteria</taxon>
        <taxon>Bacillati</taxon>
        <taxon>Actinomycetota</taxon>
        <taxon>Actinomycetes</taxon>
        <taxon>Kitasatosporales</taxon>
        <taxon>Streptomycetaceae</taxon>
        <taxon>Streptomyces</taxon>
    </lineage>
</organism>
<dbReference type="RefSeq" id="WP_237549565.1">
    <property type="nucleotide sequence ID" value="NZ_JAVRES010000027.1"/>
</dbReference>
<feature type="region of interest" description="Disordered" evidence="1">
    <location>
        <begin position="1"/>
        <end position="22"/>
    </location>
</feature>
<name>A0ABD5F0W5_9ACTN</name>
<dbReference type="AlphaFoldDB" id="A0ABD5F0W5"/>
<comment type="caution">
    <text evidence="2">The sequence shown here is derived from an EMBL/GenBank/DDBJ whole genome shotgun (WGS) entry which is preliminary data.</text>
</comment>